<name>A0ABR2W557_9FUNG</name>
<dbReference type="PANTHER" id="PTHR24356">
    <property type="entry name" value="SERINE/THREONINE-PROTEIN KINASE"/>
    <property type="match status" value="1"/>
</dbReference>
<keyword evidence="4" id="KW-0547">Nucleotide-binding</keyword>
<gene>
    <name evidence="11" type="ORF">K7432_004256</name>
</gene>
<dbReference type="SMART" id="SM00220">
    <property type="entry name" value="S_TKc"/>
    <property type="match status" value="1"/>
</dbReference>
<keyword evidence="5" id="KW-0418">Kinase</keyword>
<evidence type="ECO:0000256" key="4">
    <source>
        <dbReference type="ARBA" id="ARBA00022741"/>
    </source>
</evidence>
<dbReference type="Pfam" id="PF00069">
    <property type="entry name" value="Pkinase"/>
    <property type="match status" value="1"/>
</dbReference>
<keyword evidence="12" id="KW-1185">Reference proteome</keyword>
<dbReference type="EMBL" id="JASJQH010007019">
    <property type="protein sequence ID" value="KAK9720269.1"/>
    <property type="molecule type" value="Genomic_DNA"/>
</dbReference>
<dbReference type="PANTHER" id="PTHR24356:SF1">
    <property type="entry name" value="SERINE_THREONINE-PROTEIN KINASE GREATWALL"/>
    <property type="match status" value="1"/>
</dbReference>
<dbReference type="InterPro" id="IPR011009">
    <property type="entry name" value="Kinase-like_dom_sf"/>
</dbReference>
<evidence type="ECO:0000256" key="2">
    <source>
        <dbReference type="ARBA" id="ARBA00022527"/>
    </source>
</evidence>
<evidence type="ECO:0000313" key="12">
    <source>
        <dbReference type="Proteomes" id="UP001479436"/>
    </source>
</evidence>
<dbReference type="Proteomes" id="UP001479436">
    <property type="component" value="Unassembled WGS sequence"/>
</dbReference>
<dbReference type="Gene3D" id="1.10.510.10">
    <property type="entry name" value="Transferase(Phosphotransferase) domain 1"/>
    <property type="match status" value="1"/>
</dbReference>
<dbReference type="SUPFAM" id="SSF56112">
    <property type="entry name" value="Protein kinase-like (PK-like)"/>
    <property type="match status" value="1"/>
</dbReference>
<accession>A0ABR2W557</accession>
<evidence type="ECO:0000313" key="11">
    <source>
        <dbReference type="EMBL" id="KAK9720269.1"/>
    </source>
</evidence>
<keyword evidence="2" id="KW-0723">Serine/threonine-protein kinase</keyword>
<feature type="domain" description="Protein kinase" evidence="10">
    <location>
        <begin position="93"/>
        <end position="367"/>
    </location>
</feature>
<evidence type="ECO:0000256" key="8">
    <source>
        <dbReference type="ARBA" id="ARBA00048679"/>
    </source>
</evidence>
<comment type="catalytic activity">
    <reaction evidence="8">
        <text>L-seryl-[protein] + ATP = O-phospho-L-seryl-[protein] + ADP + H(+)</text>
        <dbReference type="Rhea" id="RHEA:17989"/>
        <dbReference type="Rhea" id="RHEA-COMP:9863"/>
        <dbReference type="Rhea" id="RHEA-COMP:11604"/>
        <dbReference type="ChEBI" id="CHEBI:15378"/>
        <dbReference type="ChEBI" id="CHEBI:29999"/>
        <dbReference type="ChEBI" id="CHEBI:30616"/>
        <dbReference type="ChEBI" id="CHEBI:83421"/>
        <dbReference type="ChEBI" id="CHEBI:456216"/>
        <dbReference type="EC" id="2.7.11.1"/>
    </reaction>
</comment>
<protein>
    <recommendedName>
        <fullName evidence="1">non-specific serine/threonine protein kinase</fullName>
        <ecNumber evidence="1">2.7.11.1</ecNumber>
    </recommendedName>
</protein>
<feature type="compositionally biased region" description="Polar residues" evidence="9">
    <location>
        <begin position="432"/>
        <end position="441"/>
    </location>
</feature>
<dbReference type="EC" id="2.7.11.1" evidence="1"/>
<proteinExistence type="predicted"/>
<evidence type="ECO:0000259" key="10">
    <source>
        <dbReference type="PROSITE" id="PS50011"/>
    </source>
</evidence>
<organism evidence="11 12">
    <name type="scientific">Basidiobolus ranarum</name>
    <dbReference type="NCBI Taxonomy" id="34480"/>
    <lineage>
        <taxon>Eukaryota</taxon>
        <taxon>Fungi</taxon>
        <taxon>Fungi incertae sedis</taxon>
        <taxon>Zoopagomycota</taxon>
        <taxon>Entomophthoromycotina</taxon>
        <taxon>Basidiobolomycetes</taxon>
        <taxon>Basidiobolales</taxon>
        <taxon>Basidiobolaceae</taxon>
        <taxon>Basidiobolus</taxon>
    </lineage>
</organism>
<dbReference type="InterPro" id="IPR000719">
    <property type="entry name" value="Prot_kinase_dom"/>
</dbReference>
<comment type="caution">
    <text evidence="11">The sequence shown here is derived from an EMBL/GenBank/DDBJ whole genome shotgun (WGS) entry which is preliminary data.</text>
</comment>
<evidence type="ECO:0000256" key="1">
    <source>
        <dbReference type="ARBA" id="ARBA00012513"/>
    </source>
</evidence>
<evidence type="ECO:0000256" key="6">
    <source>
        <dbReference type="ARBA" id="ARBA00022840"/>
    </source>
</evidence>
<comment type="catalytic activity">
    <reaction evidence="7">
        <text>L-threonyl-[protein] + ATP = O-phospho-L-threonyl-[protein] + ADP + H(+)</text>
        <dbReference type="Rhea" id="RHEA:46608"/>
        <dbReference type="Rhea" id="RHEA-COMP:11060"/>
        <dbReference type="Rhea" id="RHEA-COMP:11605"/>
        <dbReference type="ChEBI" id="CHEBI:15378"/>
        <dbReference type="ChEBI" id="CHEBI:30013"/>
        <dbReference type="ChEBI" id="CHEBI:30616"/>
        <dbReference type="ChEBI" id="CHEBI:61977"/>
        <dbReference type="ChEBI" id="CHEBI:456216"/>
        <dbReference type="EC" id="2.7.11.1"/>
    </reaction>
</comment>
<evidence type="ECO:0000256" key="9">
    <source>
        <dbReference type="SAM" id="MobiDB-lite"/>
    </source>
</evidence>
<dbReference type="InterPro" id="IPR050236">
    <property type="entry name" value="Ser_Thr_kinase_AGC"/>
</dbReference>
<keyword evidence="3" id="KW-0808">Transferase</keyword>
<evidence type="ECO:0000256" key="5">
    <source>
        <dbReference type="ARBA" id="ARBA00022777"/>
    </source>
</evidence>
<evidence type="ECO:0000256" key="7">
    <source>
        <dbReference type="ARBA" id="ARBA00047899"/>
    </source>
</evidence>
<reference evidence="11 12" key="1">
    <citation type="submission" date="2023-04" db="EMBL/GenBank/DDBJ databases">
        <title>Genome of Basidiobolus ranarum AG-B5.</title>
        <authorList>
            <person name="Stajich J.E."/>
            <person name="Carter-House D."/>
            <person name="Gryganskyi A."/>
        </authorList>
    </citation>
    <scope>NUCLEOTIDE SEQUENCE [LARGE SCALE GENOMIC DNA]</scope>
    <source>
        <strain evidence="11 12">AG-B5</strain>
    </source>
</reference>
<dbReference type="PROSITE" id="PS50011">
    <property type="entry name" value="PROTEIN_KINASE_DOM"/>
    <property type="match status" value="1"/>
</dbReference>
<sequence>MPSLDLESDHGVAENFTELEDTWDKVIEDILRDDHQPELVEDTSNMEEAMELEPEPVKKSSFEEYDVRATMDQIDQYLGRFLPYCQPDDYVSLKSNICLQDYCRRPIEVLQHKINGLGFVKKRFNITQKDEIHSYEMELEAMYSMRLSPQYSPYLAQISCHGEDPDRIPYVLYEFLSGDDLSWENQFKGMSSGGLKKIFAEFILGLEHFHHITGTIHGDVKPNNLMFASYKVNDYVKMIDYGGMLPIRGPLWSDVMMFNDMTTAPEVYGDDHAHDRSTSDWFSMGATLYWLYMEYHIANSPESRLAEYLDGFVPIKIGQDEKNPTFTIPAKYPPYFEPGLVDLLQRIVISDPTVRLNITSIKQHSFFEGLEWDDLAESPYPVTANVKFPACYAWEEKLEKPSSAYLCFDTYPISDEELKKLHGENDKESAKNKTSQVQANATLPLED</sequence>
<feature type="region of interest" description="Disordered" evidence="9">
    <location>
        <begin position="423"/>
        <end position="447"/>
    </location>
</feature>
<evidence type="ECO:0000256" key="3">
    <source>
        <dbReference type="ARBA" id="ARBA00022679"/>
    </source>
</evidence>
<keyword evidence="6" id="KW-0067">ATP-binding</keyword>